<feature type="region of interest" description="Disordered" evidence="7">
    <location>
        <begin position="1"/>
        <end position="50"/>
    </location>
</feature>
<feature type="domain" description="C-CAP/cofactor C-like" evidence="8">
    <location>
        <begin position="140"/>
        <end position="305"/>
    </location>
</feature>
<name>A0A835UV79_VANPL</name>
<evidence type="ECO:0000256" key="4">
    <source>
        <dbReference type="ARBA" id="ARBA00022990"/>
    </source>
</evidence>
<dbReference type="PROSITE" id="PS51329">
    <property type="entry name" value="C_CAP_COFACTOR_C"/>
    <property type="match status" value="1"/>
</dbReference>
<dbReference type="Pfam" id="PF07986">
    <property type="entry name" value="TBCC"/>
    <property type="match status" value="1"/>
</dbReference>
<comment type="subunit">
    <text evidence="6">Supercomplex made of cofactors A to E. Cofactors A and D function by capturing and stabilizing tubulin in a quasi-native conformation. Cofactor E binds to the cofactor D-tubulin complex; interaction with cofactor C then causes the release of tubulin polypeptides that are committed to the native state.</text>
</comment>
<keyword evidence="4" id="KW-0007">Acetylation</keyword>
<evidence type="ECO:0000313" key="11">
    <source>
        <dbReference type="Proteomes" id="UP000636800"/>
    </source>
</evidence>
<evidence type="ECO:0000256" key="2">
    <source>
        <dbReference type="ARBA" id="ARBA00008848"/>
    </source>
</evidence>
<dbReference type="EMBL" id="JADCNM010000006">
    <property type="protein sequence ID" value="KAG0478759.1"/>
    <property type="molecule type" value="Genomic_DNA"/>
</dbReference>
<dbReference type="PANTHER" id="PTHR15139:SF0">
    <property type="entry name" value="TUBULIN-SPECIFIC CHAPERONE C"/>
    <property type="match status" value="1"/>
</dbReference>
<evidence type="ECO:0000313" key="9">
    <source>
        <dbReference type="EMBL" id="KAG0477084.1"/>
    </source>
</evidence>
<feature type="compositionally biased region" description="Polar residues" evidence="7">
    <location>
        <begin position="39"/>
        <end position="50"/>
    </location>
</feature>
<dbReference type="EMBL" id="JADCNL010000006">
    <property type="protein sequence ID" value="KAG0477084.1"/>
    <property type="molecule type" value="Genomic_DNA"/>
</dbReference>
<dbReference type="Proteomes" id="UP000636800">
    <property type="component" value="Chromosome 6"/>
</dbReference>
<dbReference type="Gene3D" id="2.160.20.70">
    <property type="match status" value="1"/>
</dbReference>
<evidence type="ECO:0000256" key="7">
    <source>
        <dbReference type="SAM" id="MobiDB-lite"/>
    </source>
</evidence>
<dbReference type="GO" id="GO:0015631">
    <property type="term" value="F:tubulin binding"/>
    <property type="evidence" value="ECO:0007669"/>
    <property type="project" value="InterPro"/>
</dbReference>
<dbReference type="InterPro" id="IPR012945">
    <property type="entry name" value="Tubulin-bd_cofactor_C_dom"/>
</dbReference>
<feature type="compositionally biased region" description="Basic and acidic residues" evidence="7">
    <location>
        <begin position="10"/>
        <end position="20"/>
    </location>
</feature>
<dbReference type="GO" id="GO:0005737">
    <property type="term" value="C:cytoplasm"/>
    <property type="evidence" value="ECO:0007669"/>
    <property type="project" value="UniProtKB-SubCell"/>
</dbReference>
<comment type="subcellular location">
    <subcellularLocation>
        <location evidence="1">Cytoplasm</location>
    </subcellularLocation>
</comment>
<reference evidence="11 12" key="1">
    <citation type="journal article" date="2020" name="Nat. Food">
        <title>A phased Vanilla planifolia genome enables genetic improvement of flavour and production.</title>
        <authorList>
            <person name="Hasing T."/>
            <person name="Tang H."/>
            <person name="Brym M."/>
            <person name="Khazi F."/>
            <person name="Huang T."/>
            <person name="Chambers A.H."/>
        </authorList>
    </citation>
    <scope>NUCLEOTIDE SEQUENCE [LARGE SCALE GENOMIC DNA]</scope>
    <source>
        <tissue evidence="9">Leaf</tissue>
    </source>
</reference>
<dbReference type="InterPro" id="IPR027684">
    <property type="entry name" value="TBCC"/>
</dbReference>
<evidence type="ECO:0000313" key="10">
    <source>
        <dbReference type="EMBL" id="KAG0478759.1"/>
    </source>
</evidence>
<gene>
    <name evidence="10" type="ORF">HPP92_013478</name>
    <name evidence="9" type="ORF">HPP92_013925</name>
</gene>
<evidence type="ECO:0000256" key="1">
    <source>
        <dbReference type="ARBA" id="ARBA00004496"/>
    </source>
</evidence>
<keyword evidence="3" id="KW-0963">Cytoplasm</keyword>
<protein>
    <recommendedName>
        <fullName evidence="8">C-CAP/cofactor C-like domain-containing protein</fullName>
    </recommendedName>
</protein>
<dbReference type="OrthoDB" id="194775at2759"/>
<keyword evidence="11" id="KW-1185">Reference proteome</keyword>
<evidence type="ECO:0000259" key="8">
    <source>
        <dbReference type="PROSITE" id="PS51329"/>
    </source>
</evidence>
<dbReference type="GO" id="GO:0007023">
    <property type="term" value="P:post-chaperonin tubulin folding pathway"/>
    <property type="evidence" value="ECO:0007669"/>
    <property type="project" value="InterPro"/>
</dbReference>
<dbReference type="Proteomes" id="UP000639772">
    <property type="component" value="Chromosome 6"/>
</dbReference>
<dbReference type="InterPro" id="IPR016098">
    <property type="entry name" value="CAP/MinC_C"/>
</dbReference>
<evidence type="ECO:0000256" key="3">
    <source>
        <dbReference type="ARBA" id="ARBA00022490"/>
    </source>
</evidence>
<keyword evidence="5" id="KW-0143">Chaperone</keyword>
<dbReference type="InterPro" id="IPR017901">
    <property type="entry name" value="C-CAP_CF_C-like"/>
</dbReference>
<accession>A0A835UV79</accession>
<evidence type="ECO:0000256" key="6">
    <source>
        <dbReference type="ARBA" id="ARBA00026055"/>
    </source>
</evidence>
<comment type="caution">
    <text evidence="9">The sequence shown here is derived from an EMBL/GenBank/DDBJ whole genome shotgun (WGS) entry which is preliminary data.</text>
</comment>
<dbReference type="PANTHER" id="PTHR15139">
    <property type="entry name" value="TUBULIN FOLDING COFACTOR C"/>
    <property type="match status" value="1"/>
</dbReference>
<sequence length="339" mass="38523">MEDDQSEANKQSKETQDLAAHKKHTEMLQRLSNMHHSRLQQTAARRSAADSSYPSFETVQSFLSRFSDSKISVEADLQRCRALAASDPDAKPQIKAELDKVSASISDLERLVAETSYFLPPYEKFSFKSKASSNRDHPSPLVKEFDDLVGVNTAPQSKIVVTASPGFRNKQGEILVKTFSPEERDGEFSLNDLDSCDVYLKGRFRALFIHRLNNCHIFAGPVLGSILIEKVNGCSFMLASHQIRIHEAEESDFYLRVRSKPIVEDCKGVRFAPYRMFYEGIEKDLRDSDLEEETGNWAHVHDFRWLRAVQSPNWCVIPDEELVALRDVSDVKGKSFDQD</sequence>
<evidence type="ECO:0000313" key="12">
    <source>
        <dbReference type="Proteomes" id="UP000639772"/>
    </source>
</evidence>
<evidence type="ECO:0000256" key="5">
    <source>
        <dbReference type="ARBA" id="ARBA00023186"/>
    </source>
</evidence>
<dbReference type="InterPro" id="IPR038397">
    <property type="entry name" value="TBCC_N_sf"/>
</dbReference>
<comment type="similarity">
    <text evidence="2">Belongs to the TBCC family.</text>
</comment>
<dbReference type="SMART" id="SM00673">
    <property type="entry name" value="CARP"/>
    <property type="match status" value="2"/>
</dbReference>
<dbReference type="GO" id="GO:0007021">
    <property type="term" value="P:tubulin complex assembly"/>
    <property type="evidence" value="ECO:0007669"/>
    <property type="project" value="TreeGrafter"/>
</dbReference>
<dbReference type="Pfam" id="PF16752">
    <property type="entry name" value="TBCC_N"/>
    <property type="match status" value="1"/>
</dbReference>
<proteinExistence type="inferred from homology"/>
<dbReference type="InterPro" id="IPR006599">
    <property type="entry name" value="CARP_motif"/>
</dbReference>
<dbReference type="Gene3D" id="1.20.58.1250">
    <property type="entry name" value="Tubulin Binding Cofactor C, N-terminal domain"/>
    <property type="match status" value="1"/>
</dbReference>
<dbReference type="InterPro" id="IPR031925">
    <property type="entry name" value="TBCC_N"/>
</dbReference>
<organism evidence="9 11">
    <name type="scientific">Vanilla planifolia</name>
    <name type="common">Vanilla</name>
    <dbReference type="NCBI Taxonomy" id="51239"/>
    <lineage>
        <taxon>Eukaryota</taxon>
        <taxon>Viridiplantae</taxon>
        <taxon>Streptophyta</taxon>
        <taxon>Embryophyta</taxon>
        <taxon>Tracheophyta</taxon>
        <taxon>Spermatophyta</taxon>
        <taxon>Magnoliopsida</taxon>
        <taxon>Liliopsida</taxon>
        <taxon>Asparagales</taxon>
        <taxon>Orchidaceae</taxon>
        <taxon>Vanilloideae</taxon>
        <taxon>Vanilleae</taxon>
        <taxon>Vanilla</taxon>
    </lineage>
</organism>
<dbReference type="AlphaFoldDB" id="A0A835UV79"/>